<keyword evidence="1 3" id="KW-0694">RNA-binding</keyword>
<evidence type="ECO:0000259" key="4">
    <source>
        <dbReference type="SMART" id="SM00363"/>
    </source>
</evidence>
<dbReference type="Gene3D" id="3.40.50.150">
    <property type="entry name" value="Vaccinia Virus protein VP39"/>
    <property type="match status" value="1"/>
</dbReference>
<name>A0ABW5Q6C8_9BACI</name>
<dbReference type="Pfam" id="PF01728">
    <property type="entry name" value="FtsJ"/>
    <property type="match status" value="1"/>
</dbReference>
<dbReference type="Pfam" id="PF01479">
    <property type="entry name" value="S4"/>
    <property type="match status" value="1"/>
</dbReference>
<dbReference type="Proteomes" id="UP001597452">
    <property type="component" value="Unassembled WGS sequence"/>
</dbReference>
<dbReference type="InterPro" id="IPR047048">
    <property type="entry name" value="TlyA"/>
</dbReference>
<dbReference type="InterPro" id="IPR002877">
    <property type="entry name" value="RNA_MeTrfase_FtsJ_dom"/>
</dbReference>
<dbReference type="InterPro" id="IPR036986">
    <property type="entry name" value="S4_RNA-bd_sf"/>
</dbReference>
<keyword evidence="6" id="KW-1185">Reference proteome</keyword>
<dbReference type="GO" id="GO:0032259">
    <property type="term" value="P:methylation"/>
    <property type="evidence" value="ECO:0007669"/>
    <property type="project" value="UniProtKB-KW"/>
</dbReference>
<comment type="similarity">
    <text evidence="2">Belongs to the TlyA family.</text>
</comment>
<comment type="caution">
    <text evidence="5">The sequence shown here is derived from an EMBL/GenBank/DDBJ whole genome shotgun (WGS) entry which is preliminary data.</text>
</comment>
<dbReference type="InterPro" id="IPR004538">
    <property type="entry name" value="Hemolysin_A/TlyA"/>
</dbReference>
<dbReference type="PIRSF" id="PIRSF005578">
    <property type="entry name" value="TlyA"/>
    <property type="match status" value="1"/>
</dbReference>
<dbReference type="PANTHER" id="PTHR32319:SF0">
    <property type="entry name" value="BACTERIAL HEMOLYSIN-LIKE PROTEIN"/>
    <property type="match status" value="1"/>
</dbReference>
<evidence type="ECO:0000256" key="2">
    <source>
        <dbReference type="ARBA" id="ARBA00029460"/>
    </source>
</evidence>
<keyword evidence="5" id="KW-0489">Methyltransferase</keyword>
<dbReference type="NCBIfam" id="TIGR00478">
    <property type="entry name" value="tly"/>
    <property type="match status" value="1"/>
</dbReference>
<dbReference type="Gene3D" id="3.10.290.10">
    <property type="entry name" value="RNA-binding S4 domain"/>
    <property type="match status" value="1"/>
</dbReference>
<dbReference type="CDD" id="cd00165">
    <property type="entry name" value="S4"/>
    <property type="match status" value="1"/>
</dbReference>
<feature type="domain" description="RNA-binding S4" evidence="4">
    <location>
        <begin position="5"/>
        <end position="70"/>
    </location>
</feature>
<dbReference type="SUPFAM" id="SSF53335">
    <property type="entry name" value="S-adenosyl-L-methionine-dependent methyltransferases"/>
    <property type="match status" value="1"/>
</dbReference>
<reference evidence="6" key="1">
    <citation type="journal article" date="2019" name="Int. J. Syst. Evol. Microbiol.">
        <title>The Global Catalogue of Microorganisms (GCM) 10K type strain sequencing project: providing services to taxonomists for standard genome sequencing and annotation.</title>
        <authorList>
            <consortium name="The Broad Institute Genomics Platform"/>
            <consortium name="The Broad Institute Genome Sequencing Center for Infectious Disease"/>
            <person name="Wu L."/>
            <person name="Ma J."/>
        </authorList>
    </citation>
    <scope>NUCLEOTIDE SEQUENCE [LARGE SCALE GENOMIC DNA]</scope>
    <source>
        <strain evidence="6">TISTR 1571</strain>
    </source>
</reference>
<dbReference type="SUPFAM" id="SSF55174">
    <property type="entry name" value="Alpha-L RNA-binding motif"/>
    <property type="match status" value="1"/>
</dbReference>
<organism evidence="5 6">
    <name type="scientific">Piscibacillus salipiscarius</name>
    <dbReference type="NCBI Taxonomy" id="299480"/>
    <lineage>
        <taxon>Bacteria</taxon>
        <taxon>Bacillati</taxon>
        <taxon>Bacillota</taxon>
        <taxon>Bacilli</taxon>
        <taxon>Bacillales</taxon>
        <taxon>Bacillaceae</taxon>
        <taxon>Piscibacillus</taxon>
    </lineage>
</organism>
<proteinExistence type="inferred from homology"/>
<accession>A0ABW5Q6C8</accession>
<evidence type="ECO:0000256" key="3">
    <source>
        <dbReference type="PROSITE-ProRule" id="PRU00182"/>
    </source>
</evidence>
<dbReference type="InterPro" id="IPR002942">
    <property type="entry name" value="S4_RNA-bd"/>
</dbReference>
<keyword evidence="5" id="KW-0808">Transferase</keyword>
<evidence type="ECO:0000313" key="6">
    <source>
        <dbReference type="Proteomes" id="UP001597452"/>
    </source>
</evidence>
<dbReference type="RefSeq" id="WP_377326814.1">
    <property type="nucleotide sequence ID" value="NZ_JBHUMZ010000007.1"/>
</dbReference>
<protein>
    <submittedName>
        <fullName evidence="5">TlyA family RNA methyltransferase</fullName>
    </submittedName>
</protein>
<dbReference type="PANTHER" id="PTHR32319">
    <property type="entry name" value="BACTERIAL HEMOLYSIN-LIKE PROTEIN"/>
    <property type="match status" value="1"/>
</dbReference>
<dbReference type="EMBL" id="JBHUMZ010000007">
    <property type="protein sequence ID" value="MFD2637396.1"/>
    <property type="molecule type" value="Genomic_DNA"/>
</dbReference>
<dbReference type="GO" id="GO:0008168">
    <property type="term" value="F:methyltransferase activity"/>
    <property type="evidence" value="ECO:0007669"/>
    <property type="project" value="UniProtKB-KW"/>
</dbReference>
<dbReference type="PROSITE" id="PS50889">
    <property type="entry name" value="S4"/>
    <property type="match status" value="1"/>
</dbReference>
<dbReference type="InterPro" id="IPR029063">
    <property type="entry name" value="SAM-dependent_MTases_sf"/>
</dbReference>
<sequence length="278" mass="31310">MSKKVRLDTFLVEKGFFDSREKAKRSIMAGLVFHHTERLDKPGLKIDPAIDVTVKGKAIPYVSRGGLKLEKALKVFKISLNDRLVMDIGSSTGGFTDCSLQNGAKEVYAIDVGYNQLDWKLRNDPRVHVMERTNFRYVTLDDLNHGLPNMAVTDVSFISLKLIFPVLKHLLLDQSDIVALIKPQFEAGREQVGKKGIIRDPKIHEEVIRTITNFVYDEGFDLLGLDYSPITGGDGNIEFLLHARWTGDVPQTDINSSRISEVVQLAHQDFSQKKKSNN</sequence>
<evidence type="ECO:0000313" key="5">
    <source>
        <dbReference type="EMBL" id="MFD2637396.1"/>
    </source>
</evidence>
<evidence type="ECO:0000256" key="1">
    <source>
        <dbReference type="ARBA" id="ARBA00022884"/>
    </source>
</evidence>
<gene>
    <name evidence="5" type="ORF">ACFSW4_00715</name>
</gene>
<dbReference type="SMART" id="SM00363">
    <property type="entry name" value="S4"/>
    <property type="match status" value="1"/>
</dbReference>